<accession>A0A3U5M9M0</accession>
<gene>
    <name evidence="1" type="ORF">C9E94_23880</name>
</gene>
<evidence type="ECO:0000313" key="1">
    <source>
        <dbReference type="EMBL" id="TGB47888.1"/>
    </source>
</evidence>
<dbReference type="EMBL" id="PYJR01000142">
    <property type="protein sequence ID" value="TGB47888.1"/>
    <property type="molecule type" value="Genomic_DNA"/>
</dbReference>
<comment type="caution">
    <text evidence="1">The sequence shown here is derived from an EMBL/GenBank/DDBJ whole genome shotgun (WGS) entry which is preliminary data.</text>
</comment>
<protein>
    <submittedName>
        <fullName evidence="1">Uncharacterized protein</fullName>
    </submittedName>
</protein>
<organism evidence="1 2">
    <name type="scientific">Salmonella enterica I</name>
    <dbReference type="NCBI Taxonomy" id="59201"/>
    <lineage>
        <taxon>Bacteria</taxon>
        <taxon>Pseudomonadati</taxon>
        <taxon>Pseudomonadota</taxon>
        <taxon>Gammaproteobacteria</taxon>
        <taxon>Enterobacterales</taxon>
        <taxon>Enterobacteriaceae</taxon>
        <taxon>Salmonella</taxon>
    </lineage>
</organism>
<sequence length="60" mass="7101">MHVRVPIYCPKVIRVLRRPDKRSAIRQSCFIYCRVATRGVLSGLQIRCRNQLRLLRISFS</sequence>
<name>A0A3U5M9M0_SALET</name>
<proteinExistence type="predicted"/>
<reference evidence="1 2" key="1">
    <citation type="submission" date="2018-03" db="EMBL/GenBank/DDBJ databases">
        <title>Non-Typhoidal Salmonella genome sequencing and assembly.</title>
        <authorList>
            <person name="Matchawe C."/>
        </authorList>
    </citation>
    <scope>NUCLEOTIDE SEQUENCE [LARGE SCALE GENOMIC DNA]</scope>
    <source>
        <strain evidence="1 2">108ev</strain>
    </source>
</reference>
<evidence type="ECO:0000313" key="2">
    <source>
        <dbReference type="Proteomes" id="UP000298060"/>
    </source>
</evidence>
<dbReference type="Proteomes" id="UP000298060">
    <property type="component" value="Unassembled WGS sequence"/>
</dbReference>
<dbReference type="AlphaFoldDB" id="A0A3U5M9M0"/>